<feature type="compositionally biased region" description="Basic residues" evidence="1">
    <location>
        <begin position="229"/>
        <end position="257"/>
    </location>
</feature>
<feature type="compositionally biased region" description="Basic and acidic residues" evidence="1">
    <location>
        <begin position="100"/>
        <end position="111"/>
    </location>
</feature>
<dbReference type="Proteomes" id="UP000319825">
    <property type="component" value="Unassembled WGS sequence"/>
</dbReference>
<feature type="compositionally biased region" description="Gly residues" evidence="1">
    <location>
        <begin position="260"/>
        <end position="271"/>
    </location>
</feature>
<organism evidence="2 3">
    <name type="scientific">Micromonospora olivasterospora</name>
    <dbReference type="NCBI Taxonomy" id="1880"/>
    <lineage>
        <taxon>Bacteria</taxon>
        <taxon>Bacillati</taxon>
        <taxon>Actinomycetota</taxon>
        <taxon>Actinomycetes</taxon>
        <taxon>Micromonosporales</taxon>
        <taxon>Micromonosporaceae</taxon>
        <taxon>Micromonospora</taxon>
    </lineage>
</organism>
<dbReference type="EMBL" id="VLKE01000001">
    <property type="protein sequence ID" value="TWH66229.1"/>
    <property type="molecule type" value="Genomic_DNA"/>
</dbReference>
<comment type="caution">
    <text evidence="2">The sequence shown here is derived from an EMBL/GenBank/DDBJ whole genome shotgun (WGS) entry which is preliminary data.</text>
</comment>
<evidence type="ECO:0000313" key="3">
    <source>
        <dbReference type="Proteomes" id="UP000319825"/>
    </source>
</evidence>
<feature type="compositionally biased region" description="Polar residues" evidence="1">
    <location>
        <begin position="53"/>
        <end position="66"/>
    </location>
</feature>
<proteinExistence type="predicted"/>
<dbReference type="AlphaFoldDB" id="A0A562I5D8"/>
<reference evidence="2 3" key="1">
    <citation type="submission" date="2019-07" db="EMBL/GenBank/DDBJ databases">
        <title>R&amp;d 2014.</title>
        <authorList>
            <person name="Klenk H.-P."/>
        </authorList>
    </citation>
    <scope>NUCLEOTIDE SEQUENCE [LARGE SCALE GENOMIC DNA]</scope>
    <source>
        <strain evidence="2 3">DSM 43868</strain>
    </source>
</reference>
<feature type="compositionally biased region" description="Basic residues" evidence="1">
    <location>
        <begin position="151"/>
        <end position="171"/>
    </location>
</feature>
<feature type="region of interest" description="Disordered" evidence="1">
    <location>
        <begin position="52"/>
        <end position="271"/>
    </location>
</feature>
<feature type="compositionally biased region" description="Basic and acidic residues" evidence="1">
    <location>
        <begin position="172"/>
        <end position="189"/>
    </location>
</feature>
<protein>
    <submittedName>
        <fullName evidence="2">Uncharacterized protein</fullName>
    </submittedName>
</protein>
<evidence type="ECO:0000256" key="1">
    <source>
        <dbReference type="SAM" id="MobiDB-lite"/>
    </source>
</evidence>
<name>A0A562I5D8_MICOL</name>
<gene>
    <name evidence="2" type="ORF">JD77_01180</name>
</gene>
<evidence type="ECO:0000313" key="2">
    <source>
        <dbReference type="EMBL" id="TWH66229.1"/>
    </source>
</evidence>
<accession>A0A562I5D8</accession>
<sequence>MPLCRVFELAPPRASVMSLRHRCPRRALLVPGVRLGLADHLIERLRCKRSHVGRQSPTVHTGSTTPGGSGKRHVADMAGSGRVGRRHVGDMAGTTNAPADAERGRRPEGLRHPGRPSGSPGRSGARRGRPGSGGWSMSATWRGPGGLGKAPSRRHGGVRAGRKAPCRRHGGDHHAPADEERGRRPEGLRHAGRPSGSPGRFGARRGRPGSGGWSMSATWRGPGGLGKAPSRRHGGVRAGRKAPCRRHGVDRRPRAARAKGGLGPPGWGAAR</sequence>
<keyword evidence="3" id="KW-1185">Reference proteome</keyword>